<evidence type="ECO:0000313" key="8">
    <source>
        <dbReference type="Proteomes" id="UP000242913"/>
    </source>
</evidence>
<evidence type="ECO:0000313" key="7">
    <source>
        <dbReference type="EMBL" id="OZC12195.1"/>
    </source>
</evidence>
<keyword evidence="8" id="KW-1185">Reference proteome</keyword>
<dbReference type="GO" id="GO:0005929">
    <property type="term" value="C:cilium"/>
    <property type="evidence" value="ECO:0007669"/>
    <property type="project" value="UniProtKB-SubCell"/>
</dbReference>
<dbReference type="Pfam" id="PF11527">
    <property type="entry name" value="ARL2_Bind_BART"/>
    <property type="match status" value="1"/>
</dbReference>
<reference evidence="7 8" key="1">
    <citation type="submission" date="2015-12" db="EMBL/GenBank/DDBJ databases">
        <title>Draft genome of the nematode, Onchocerca flexuosa.</title>
        <authorList>
            <person name="Mitreva M."/>
        </authorList>
    </citation>
    <scope>NUCLEOTIDE SEQUENCE [LARGE SCALE GENOMIC DNA]</scope>
    <source>
        <strain evidence="7">Red Deer</strain>
    </source>
</reference>
<comment type="subcellular location">
    <subcellularLocation>
        <location evidence="1">Cell projection</location>
        <location evidence="1">Cilium</location>
    </subcellularLocation>
    <subcellularLocation>
        <location evidence="2">Cytoplasm</location>
    </subcellularLocation>
</comment>
<dbReference type="Gene3D" id="1.20.1520.10">
    <property type="entry name" value="ADP-ribosylation factor-like 2-binding protein, domain"/>
    <property type="match status" value="1"/>
</dbReference>
<dbReference type="InterPro" id="IPR042541">
    <property type="entry name" value="BART_sf"/>
</dbReference>
<name>A0A238C4W7_9BILA</name>
<organism evidence="7 8">
    <name type="scientific">Onchocerca flexuosa</name>
    <dbReference type="NCBI Taxonomy" id="387005"/>
    <lineage>
        <taxon>Eukaryota</taxon>
        <taxon>Metazoa</taxon>
        <taxon>Ecdysozoa</taxon>
        <taxon>Nematoda</taxon>
        <taxon>Chromadorea</taxon>
        <taxon>Rhabditida</taxon>
        <taxon>Spirurina</taxon>
        <taxon>Spiruromorpha</taxon>
        <taxon>Filarioidea</taxon>
        <taxon>Onchocercidae</taxon>
        <taxon>Onchocerca</taxon>
    </lineage>
</organism>
<proteinExistence type="predicted"/>
<gene>
    <name evidence="7" type="ORF">X798_00716</name>
</gene>
<evidence type="ECO:0000256" key="4">
    <source>
        <dbReference type="ARBA" id="ARBA00023069"/>
    </source>
</evidence>
<dbReference type="InterPro" id="IPR023379">
    <property type="entry name" value="BART_dom"/>
</dbReference>
<dbReference type="Proteomes" id="UP000242913">
    <property type="component" value="Unassembled WGS sequence"/>
</dbReference>
<feature type="domain" description="BART" evidence="6">
    <location>
        <begin position="4"/>
        <end position="64"/>
    </location>
</feature>
<evidence type="ECO:0000256" key="3">
    <source>
        <dbReference type="ARBA" id="ARBA00022490"/>
    </source>
</evidence>
<evidence type="ECO:0000256" key="5">
    <source>
        <dbReference type="ARBA" id="ARBA00023273"/>
    </source>
</evidence>
<accession>A0A238C4W7</accession>
<evidence type="ECO:0000256" key="1">
    <source>
        <dbReference type="ARBA" id="ARBA00004138"/>
    </source>
</evidence>
<dbReference type="GO" id="GO:0005737">
    <property type="term" value="C:cytoplasm"/>
    <property type="evidence" value="ECO:0007669"/>
    <property type="project" value="UniProtKB-SubCell"/>
</dbReference>
<dbReference type="OrthoDB" id="272687at2759"/>
<evidence type="ECO:0000256" key="2">
    <source>
        <dbReference type="ARBA" id="ARBA00004496"/>
    </source>
</evidence>
<evidence type="ECO:0000259" key="6">
    <source>
        <dbReference type="Pfam" id="PF11527"/>
    </source>
</evidence>
<keyword evidence="3" id="KW-0963">Cytoplasm</keyword>
<sequence>MISIQNYSYNNLAIFDDEQIDLLLYQKIHDKFKSLVNALMQGFCDDLQIKAAQLFFALKHHDNSYKLSMKERIPLLLF</sequence>
<keyword evidence="4" id="KW-0969">Cilium</keyword>
<keyword evidence="5" id="KW-0966">Cell projection</keyword>
<dbReference type="EMBL" id="KZ269978">
    <property type="protein sequence ID" value="OZC12195.1"/>
    <property type="molecule type" value="Genomic_DNA"/>
</dbReference>
<dbReference type="AlphaFoldDB" id="A0A238C4W7"/>
<protein>
    <recommendedName>
        <fullName evidence="6">BART domain-containing protein</fullName>
    </recommendedName>
</protein>